<evidence type="ECO:0000313" key="1">
    <source>
        <dbReference type="EMBL" id="CAG8466078.1"/>
    </source>
</evidence>
<proteinExistence type="predicted"/>
<dbReference type="Proteomes" id="UP000789860">
    <property type="component" value="Unassembled WGS sequence"/>
</dbReference>
<accession>A0ACA9KCP2</accession>
<protein>
    <submittedName>
        <fullName evidence="1">4782_t:CDS:1</fullName>
    </submittedName>
</protein>
<sequence>MLRVSIKKSPVTCIPTRLTTLSALSKSSRTPVLLRYYSSHKELKFGIEGRASLVQGVELLSKAVAVTLGPKGRNVLIEQAYGSPKITKDGVTVAKSITLKDKFENLGARLVQDVANKTNEVAGDGTTTATVLTRAIFVEGVKNVAAGCNPMDLRRGVQLAVDAIVQFLRNNSRVVATISANGDTHVGKLIANAMEKVGKEGVITVKEGKTIEDELEITEGMRFDRGYISPYFITDTKTQKVELEKPLILLSEKKISLLQDILPSLEAAAQQRRPLLIISEDIDGEALAACILNKLRGNLQVAAVKAPGFGDNRKSILGDLAILTGGTVFSDDLDIKLERALPEHYGSTGSVTVTKEDTILLNGEGSKESIDQRCDQIRAVINDPSVSDYEKEKLQERLAKLSGGVAVIRVGGSSEVEVNEKKDRFVDALNATRAAVEEGIVPGGGVAFLKSIKCLDSLKPSNFDQQLGVNIIKTALQKPAKTIVDNAGEEGSVVVGKLMDDHGGDFNYGYDSATSQYGDMIARGIVDPLKVVRTALVDASGVASLLTTTECMITDAPDENKGAGMGADNAGKTTILKRLNGENIDTISPTLGFNIKTLEHNGFKLHVFDVGGQKSIRSYWRNYFEQTDGVIWVVDSADWMRLDDCKKELQALLLEERLAGASLLVFANKQDLPGALTDLQIRQGLDLDSIVTHHWAIQSCSAVTGENLLRGMDWIVGDIASRIYLLD</sequence>
<name>A0ACA9KCP2_9GLOM</name>
<dbReference type="EMBL" id="CAJVPM010001384">
    <property type="protein sequence ID" value="CAG8466078.1"/>
    <property type="molecule type" value="Genomic_DNA"/>
</dbReference>
<keyword evidence="2" id="KW-1185">Reference proteome</keyword>
<reference evidence="1" key="1">
    <citation type="submission" date="2021-06" db="EMBL/GenBank/DDBJ databases">
        <authorList>
            <person name="Kallberg Y."/>
            <person name="Tangrot J."/>
            <person name="Rosling A."/>
        </authorList>
    </citation>
    <scope>NUCLEOTIDE SEQUENCE</scope>
    <source>
        <strain evidence="1">AU212A</strain>
    </source>
</reference>
<comment type="caution">
    <text evidence="1">The sequence shown here is derived from an EMBL/GenBank/DDBJ whole genome shotgun (WGS) entry which is preliminary data.</text>
</comment>
<organism evidence="1 2">
    <name type="scientific">Scutellospora calospora</name>
    <dbReference type="NCBI Taxonomy" id="85575"/>
    <lineage>
        <taxon>Eukaryota</taxon>
        <taxon>Fungi</taxon>
        <taxon>Fungi incertae sedis</taxon>
        <taxon>Mucoromycota</taxon>
        <taxon>Glomeromycotina</taxon>
        <taxon>Glomeromycetes</taxon>
        <taxon>Diversisporales</taxon>
        <taxon>Gigasporaceae</taxon>
        <taxon>Scutellospora</taxon>
    </lineage>
</organism>
<evidence type="ECO:0000313" key="2">
    <source>
        <dbReference type="Proteomes" id="UP000789860"/>
    </source>
</evidence>
<gene>
    <name evidence="1" type="ORF">SCALOS_LOCUS1826</name>
</gene>